<dbReference type="EC" id="2.4.1.-" evidence="4"/>
<comment type="caution">
    <text evidence="5">The sequence shown here is derived from an EMBL/GenBank/DDBJ whole genome shotgun (WGS) entry which is preliminary data.</text>
</comment>
<dbReference type="InterPro" id="IPR035595">
    <property type="entry name" value="UDP_glycos_trans_CS"/>
</dbReference>
<evidence type="ECO:0000256" key="1">
    <source>
        <dbReference type="ARBA" id="ARBA00009995"/>
    </source>
</evidence>
<sequence length="405" mass="45522">MHKESGSIVVETISDGFDEGGRKQAENSYVYLTKFEQVGSKTLVELVEKLRALGCPVDCIVYDAFIPWVLDVAKKCGLVGAAFFTQSCAVDNIYYHVYQGQLKFHGPGTKISVPGLPPLEVSDLPSFICVPGSYPPVMKLVVNQLSNIDRADWVLYNTFHKLEEEVVDWMAKHCRLRTIGPTIPSMSLDRRLTDDKDYGLSLFKPNTGACIEWLNERQKGSVIYVSFGSMAELGIEQTQELAWGLRGSNFFFLWVVRESEAAKLPKHFVEETSEKGLMVSWCPQLEVLQHQAIGCFVTHCGWNSTLEALSLGVPMVAMPIWTDQTTNAKYVKDVWKVGVRPLHDEKGIVRGQAIERSIREVMESERGEEIRRNATKWKELAREAVDVGGSSDRNIDEFVAKLIHT</sequence>
<evidence type="ECO:0000256" key="2">
    <source>
        <dbReference type="ARBA" id="ARBA00022679"/>
    </source>
</evidence>
<comment type="similarity">
    <text evidence="1 3">Belongs to the UDP-glycosyltransferase family.</text>
</comment>
<dbReference type="FunFam" id="3.40.50.2000:FF:000019">
    <property type="entry name" value="Glycosyltransferase"/>
    <property type="match status" value="1"/>
</dbReference>
<keyword evidence="6" id="KW-1185">Reference proteome</keyword>
<keyword evidence="3" id="KW-0328">Glycosyltransferase</keyword>
<keyword evidence="2 3" id="KW-0808">Transferase</keyword>
<dbReference type="PANTHER" id="PTHR11926:SF1540">
    <property type="entry name" value="GLYCOSYLTRANSFERASE"/>
    <property type="match status" value="1"/>
</dbReference>
<dbReference type="Pfam" id="PF00201">
    <property type="entry name" value="UDPGT"/>
    <property type="match status" value="1"/>
</dbReference>
<organism evidence="5 6">
    <name type="scientific">Ilex paraguariensis</name>
    <name type="common">yerba mate</name>
    <dbReference type="NCBI Taxonomy" id="185542"/>
    <lineage>
        <taxon>Eukaryota</taxon>
        <taxon>Viridiplantae</taxon>
        <taxon>Streptophyta</taxon>
        <taxon>Embryophyta</taxon>
        <taxon>Tracheophyta</taxon>
        <taxon>Spermatophyta</taxon>
        <taxon>Magnoliopsida</taxon>
        <taxon>eudicotyledons</taxon>
        <taxon>Gunneridae</taxon>
        <taxon>Pentapetalae</taxon>
        <taxon>asterids</taxon>
        <taxon>campanulids</taxon>
        <taxon>Aquifoliales</taxon>
        <taxon>Aquifoliaceae</taxon>
        <taxon>Ilex</taxon>
    </lineage>
</organism>
<dbReference type="PROSITE" id="PS00375">
    <property type="entry name" value="UDPGT"/>
    <property type="match status" value="1"/>
</dbReference>
<dbReference type="PANTHER" id="PTHR11926">
    <property type="entry name" value="GLUCOSYL/GLUCURONOSYL TRANSFERASES"/>
    <property type="match status" value="1"/>
</dbReference>
<evidence type="ECO:0000313" key="6">
    <source>
        <dbReference type="Proteomes" id="UP001642360"/>
    </source>
</evidence>
<evidence type="ECO:0000256" key="4">
    <source>
        <dbReference type="RuleBase" id="RU362057"/>
    </source>
</evidence>
<reference evidence="5 6" key="1">
    <citation type="submission" date="2024-02" db="EMBL/GenBank/DDBJ databases">
        <authorList>
            <person name="Vignale AGUSTIN F."/>
            <person name="Sosa J E."/>
            <person name="Modenutti C."/>
        </authorList>
    </citation>
    <scope>NUCLEOTIDE SEQUENCE [LARGE SCALE GENOMIC DNA]</scope>
</reference>
<dbReference type="SUPFAM" id="SSF53756">
    <property type="entry name" value="UDP-Glycosyltransferase/glycogen phosphorylase"/>
    <property type="match status" value="1"/>
</dbReference>
<evidence type="ECO:0000313" key="5">
    <source>
        <dbReference type="EMBL" id="CAK9168980.1"/>
    </source>
</evidence>
<dbReference type="CDD" id="cd03784">
    <property type="entry name" value="GT1_Gtf-like"/>
    <property type="match status" value="1"/>
</dbReference>
<evidence type="ECO:0000256" key="3">
    <source>
        <dbReference type="RuleBase" id="RU003718"/>
    </source>
</evidence>
<dbReference type="EMBL" id="CAUOFW020005192">
    <property type="protein sequence ID" value="CAK9168980.1"/>
    <property type="molecule type" value="Genomic_DNA"/>
</dbReference>
<accession>A0ABC8THQ6</accession>
<proteinExistence type="inferred from homology"/>
<protein>
    <recommendedName>
        <fullName evidence="4">Glycosyltransferase</fullName>
        <ecNumber evidence="4">2.4.1.-</ecNumber>
    </recommendedName>
</protein>
<gene>
    <name evidence="5" type="ORF">ILEXP_LOCUS38404</name>
</gene>
<dbReference type="GO" id="GO:0016757">
    <property type="term" value="F:glycosyltransferase activity"/>
    <property type="evidence" value="ECO:0007669"/>
    <property type="project" value="UniProtKB-KW"/>
</dbReference>
<dbReference type="Proteomes" id="UP001642360">
    <property type="component" value="Unassembled WGS sequence"/>
</dbReference>
<dbReference type="Gene3D" id="3.40.50.2000">
    <property type="entry name" value="Glycogen Phosphorylase B"/>
    <property type="match status" value="2"/>
</dbReference>
<name>A0ABC8THQ6_9AQUA</name>
<dbReference type="InterPro" id="IPR002213">
    <property type="entry name" value="UDP_glucos_trans"/>
</dbReference>
<dbReference type="AlphaFoldDB" id="A0ABC8THQ6"/>